<reference evidence="2" key="1">
    <citation type="journal article" date="2019" name="Int. J. Syst. Evol. Microbiol.">
        <title>The Global Catalogue of Microorganisms (GCM) 10K type strain sequencing project: providing services to taxonomists for standard genome sequencing and annotation.</title>
        <authorList>
            <consortium name="The Broad Institute Genomics Platform"/>
            <consortium name="The Broad Institute Genome Sequencing Center for Infectious Disease"/>
            <person name="Wu L."/>
            <person name="Ma J."/>
        </authorList>
    </citation>
    <scope>NUCLEOTIDE SEQUENCE [LARGE SCALE GENOMIC DNA]</scope>
    <source>
        <strain evidence="2">JCM 17986</strain>
    </source>
</reference>
<dbReference type="Proteomes" id="UP001500466">
    <property type="component" value="Unassembled WGS sequence"/>
</dbReference>
<gene>
    <name evidence="1" type="ORF">GCM10023205_60410</name>
</gene>
<protein>
    <recommendedName>
        <fullName evidence="3">Transposase</fullName>
    </recommendedName>
</protein>
<evidence type="ECO:0000313" key="2">
    <source>
        <dbReference type="Proteomes" id="UP001500466"/>
    </source>
</evidence>
<name>A0ABP9I015_9ACTN</name>
<dbReference type="RefSeq" id="WP_345678902.1">
    <property type="nucleotide sequence ID" value="NZ_BAABHS010000025.1"/>
</dbReference>
<proteinExistence type="predicted"/>
<evidence type="ECO:0008006" key="3">
    <source>
        <dbReference type="Google" id="ProtNLM"/>
    </source>
</evidence>
<comment type="caution">
    <text evidence="1">The sequence shown here is derived from an EMBL/GenBank/DDBJ whole genome shotgun (WGS) entry which is preliminary data.</text>
</comment>
<dbReference type="EMBL" id="BAABHS010000025">
    <property type="protein sequence ID" value="GAA4982776.1"/>
    <property type="molecule type" value="Genomic_DNA"/>
</dbReference>
<accession>A0ABP9I015</accession>
<sequence>MVPSESPPRFRDDLSTIYDFMDEILIRCPRCGALATVAAYPKRLVLSPFQSRRLSCRACGHVRDKDSGVYSMPDPDAPAMYDPYFALPLWLQAPTGHGLLWAYNLDHLALIRRFVAAEPHEDAWTEEGLRMTLVSRLPRWIAQAGNRAEVLRVIARLEASVSSRGPGS</sequence>
<evidence type="ECO:0000313" key="1">
    <source>
        <dbReference type="EMBL" id="GAA4982776.1"/>
    </source>
</evidence>
<organism evidence="1 2">
    <name type="scientific">Yinghuangia aomiensis</name>
    <dbReference type="NCBI Taxonomy" id="676205"/>
    <lineage>
        <taxon>Bacteria</taxon>
        <taxon>Bacillati</taxon>
        <taxon>Actinomycetota</taxon>
        <taxon>Actinomycetes</taxon>
        <taxon>Kitasatosporales</taxon>
        <taxon>Streptomycetaceae</taxon>
        <taxon>Yinghuangia</taxon>
    </lineage>
</organism>
<keyword evidence="2" id="KW-1185">Reference proteome</keyword>